<organism evidence="7 8">
    <name type="scientific">Brevibacillus invocatus</name>
    <dbReference type="NCBI Taxonomy" id="173959"/>
    <lineage>
        <taxon>Bacteria</taxon>
        <taxon>Bacillati</taxon>
        <taxon>Bacillota</taxon>
        <taxon>Bacilli</taxon>
        <taxon>Bacillales</taxon>
        <taxon>Paenibacillaceae</taxon>
        <taxon>Brevibacillus</taxon>
    </lineage>
</organism>
<evidence type="ECO:0000256" key="4">
    <source>
        <dbReference type="ARBA" id="ARBA00023136"/>
    </source>
</evidence>
<feature type="transmembrane region" description="Helical" evidence="5">
    <location>
        <begin position="43"/>
        <end position="62"/>
    </location>
</feature>
<dbReference type="OrthoDB" id="9787732at2"/>
<evidence type="ECO:0000313" key="7">
    <source>
        <dbReference type="EMBL" id="RNB76427.1"/>
    </source>
</evidence>
<accession>A0A3M8CMA7</accession>
<evidence type="ECO:0000256" key="3">
    <source>
        <dbReference type="ARBA" id="ARBA00022989"/>
    </source>
</evidence>
<keyword evidence="3 5" id="KW-1133">Transmembrane helix</keyword>
<dbReference type="GO" id="GO:0016020">
    <property type="term" value="C:membrane"/>
    <property type="evidence" value="ECO:0007669"/>
    <property type="project" value="UniProtKB-SubCell"/>
</dbReference>
<evidence type="ECO:0000256" key="1">
    <source>
        <dbReference type="ARBA" id="ARBA00004141"/>
    </source>
</evidence>
<dbReference type="RefSeq" id="WP_122907636.1">
    <property type="nucleotide sequence ID" value="NZ_CBCSBE010000008.1"/>
</dbReference>
<dbReference type="Pfam" id="PF06271">
    <property type="entry name" value="RDD"/>
    <property type="match status" value="1"/>
</dbReference>
<keyword evidence="4 5" id="KW-0472">Membrane</keyword>
<feature type="domain" description="RDD" evidence="6">
    <location>
        <begin position="28"/>
        <end position="163"/>
    </location>
</feature>
<proteinExistence type="predicted"/>
<dbReference type="Proteomes" id="UP000282028">
    <property type="component" value="Unassembled WGS sequence"/>
</dbReference>
<evidence type="ECO:0000313" key="8">
    <source>
        <dbReference type="Proteomes" id="UP000282028"/>
    </source>
</evidence>
<evidence type="ECO:0000259" key="6">
    <source>
        <dbReference type="Pfam" id="PF06271"/>
    </source>
</evidence>
<gene>
    <name evidence="7" type="ORF">EDM52_03610</name>
</gene>
<sequence>MNEWIQNNQANREATVITPEHVQLRFQTAGLGSRAAAQLIDTAILLLVNITLFIVFSIVVYGSDEQAWSDLEDFAIAILLFVLFLINAGYFFILEAFWSGQTLGKRWMKLRVIRENGQPITFLSAAIRNLFRIIDVLPSGYFLGALVSFFHPKDKRIGDLVAGTIVVAEGGQNVPPSRKQKAQQKEGVGAPLLLDDRQKQAITREDWQLLSTFVTRLDSLSSEKQKELGAQIAERFIEKLEWNGREQVEADPIVFLQRLYWELRKEWQLGK</sequence>
<evidence type="ECO:0000256" key="5">
    <source>
        <dbReference type="SAM" id="Phobius"/>
    </source>
</evidence>
<feature type="transmembrane region" description="Helical" evidence="5">
    <location>
        <begin position="74"/>
        <end position="98"/>
    </location>
</feature>
<comment type="caution">
    <text evidence="7">The sequence shown here is derived from an EMBL/GenBank/DDBJ whole genome shotgun (WGS) entry which is preliminary data.</text>
</comment>
<name>A0A3M8CMA7_9BACL</name>
<dbReference type="AlphaFoldDB" id="A0A3M8CMA7"/>
<keyword evidence="8" id="KW-1185">Reference proteome</keyword>
<reference evidence="7 8" key="1">
    <citation type="submission" date="2018-10" db="EMBL/GenBank/DDBJ databases">
        <title>Phylogenomics of Brevibacillus.</title>
        <authorList>
            <person name="Dunlap C."/>
        </authorList>
    </citation>
    <scope>NUCLEOTIDE SEQUENCE [LARGE SCALE GENOMIC DNA]</scope>
    <source>
        <strain evidence="7 8">JCM 12215</strain>
    </source>
</reference>
<dbReference type="InterPro" id="IPR010432">
    <property type="entry name" value="RDD"/>
</dbReference>
<dbReference type="PANTHER" id="PTHR38480">
    <property type="entry name" value="SLR0254 PROTEIN"/>
    <property type="match status" value="1"/>
</dbReference>
<dbReference type="EMBL" id="RHHR01000007">
    <property type="protein sequence ID" value="RNB76427.1"/>
    <property type="molecule type" value="Genomic_DNA"/>
</dbReference>
<evidence type="ECO:0000256" key="2">
    <source>
        <dbReference type="ARBA" id="ARBA00022692"/>
    </source>
</evidence>
<keyword evidence="2 5" id="KW-0812">Transmembrane</keyword>
<comment type="subcellular location">
    <subcellularLocation>
        <location evidence="1">Membrane</location>
        <topology evidence="1">Multi-pass membrane protein</topology>
    </subcellularLocation>
</comment>
<dbReference type="PANTHER" id="PTHR38480:SF1">
    <property type="entry name" value="SLR0254 PROTEIN"/>
    <property type="match status" value="1"/>
</dbReference>
<protein>
    <submittedName>
        <fullName evidence="7">RDD family protein</fullName>
    </submittedName>
</protein>